<feature type="chain" id="PRO_5043653779" description="Peptidase S8/S53 domain-containing protein" evidence="7">
    <location>
        <begin position="28"/>
        <end position="944"/>
    </location>
</feature>
<dbReference type="SUPFAM" id="SSF52743">
    <property type="entry name" value="Subtilisin-like"/>
    <property type="match status" value="2"/>
</dbReference>
<keyword evidence="10" id="KW-1185">Reference proteome</keyword>
<dbReference type="Gene3D" id="3.40.50.200">
    <property type="entry name" value="Peptidase S8/S53 domain"/>
    <property type="match status" value="2"/>
</dbReference>
<evidence type="ECO:0000313" key="10">
    <source>
        <dbReference type="Proteomes" id="UP001375240"/>
    </source>
</evidence>
<dbReference type="PANTHER" id="PTHR43806:SF11">
    <property type="entry name" value="CEREVISIN-RELATED"/>
    <property type="match status" value="1"/>
</dbReference>
<evidence type="ECO:0000259" key="8">
    <source>
        <dbReference type="Pfam" id="PF00082"/>
    </source>
</evidence>
<dbReference type="GO" id="GO:0004252">
    <property type="term" value="F:serine-type endopeptidase activity"/>
    <property type="evidence" value="ECO:0007669"/>
    <property type="project" value="InterPro"/>
</dbReference>
<evidence type="ECO:0000256" key="4">
    <source>
        <dbReference type="ARBA" id="ARBA00022825"/>
    </source>
</evidence>
<evidence type="ECO:0000256" key="6">
    <source>
        <dbReference type="SAM" id="MobiDB-lite"/>
    </source>
</evidence>
<dbReference type="InterPro" id="IPR050131">
    <property type="entry name" value="Peptidase_S8_subtilisin-like"/>
</dbReference>
<feature type="domain" description="Peptidase S8/S53" evidence="8">
    <location>
        <begin position="757"/>
        <end position="925"/>
    </location>
</feature>
<proteinExistence type="inferred from homology"/>
<feature type="compositionally biased region" description="Polar residues" evidence="6">
    <location>
        <begin position="681"/>
        <end position="693"/>
    </location>
</feature>
<keyword evidence="7" id="KW-0732">Signal</keyword>
<evidence type="ECO:0000256" key="5">
    <source>
        <dbReference type="PROSITE-ProRule" id="PRU01240"/>
    </source>
</evidence>
<dbReference type="InterPro" id="IPR036852">
    <property type="entry name" value="Peptidase_S8/S53_dom_sf"/>
</dbReference>
<comment type="caution">
    <text evidence="9">The sequence shown here is derived from an EMBL/GenBank/DDBJ whole genome shotgun (WGS) entry which is preliminary data.</text>
</comment>
<comment type="caution">
    <text evidence="5">Lacks conserved residue(s) required for the propagation of feature annotation.</text>
</comment>
<protein>
    <recommendedName>
        <fullName evidence="8">Peptidase S8/S53 domain-containing protein</fullName>
    </recommendedName>
</protein>
<feature type="signal peptide" evidence="7">
    <location>
        <begin position="1"/>
        <end position="27"/>
    </location>
</feature>
<dbReference type="PROSITE" id="PS51892">
    <property type="entry name" value="SUBTILASE"/>
    <property type="match status" value="1"/>
</dbReference>
<gene>
    <name evidence="9" type="ORF">TWF696_001586</name>
</gene>
<accession>A0AAV9U9A6</accession>
<dbReference type="AlphaFoldDB" id="A0AAV9U9A6"/>
<evidence type="ECO:0000256" key="7">
    <source>
        <dbReference type="SAM" id="SignalP"/>
    </source>
</evidence>
<keyword evidence="2" id="KW-0645">Protease</keyword>
<dbReference type="GO" id="GO:0006508">
    <property type="term" value="P:proteolysis"/>
    <property type="evidence" value="ECO:0007669"/>
    <property type="project" value="UniProtKB-KW"/>
</dbReference>
<sequence>MKHGLCISGYMSLLLWIFYLLIIETSSSPAILSEDVAILNATNFDSAAPSYTGFSKRDDEKPELWVFTVRPESMNRYYIVPAVRSGIEFLRIQDKPITGEKFIEGLNGGCIWFYINASESTAKELFDLLKIGSWVMGYERPDAATSSNPYTYEDVELSGSHADDPPDGPADDVEDIWDRKGRRLLKRGGNPEDVLGGVIAAPHDLCVLSQPPEYPTGTVRKPVQDGKCTYLFDKDGGLGTLVYIFSTGIFKKHETFKNVDWSEVKWLSSDVDTTPFTDDEDNPMGTMAASKIVGLNLGVAPKTTLAIAKGTNKHGKLTWYSVIETMILLGKHIREMRASGRHLSRSPIFIAFTWELAAHQWRHKDDISFVHQELFKQVVAEITHRSRNTLLLAPGDWPRYNNKGQIHADPILSGFTIGSNTKAISVRTIGASDKTNGIVQKDDWHSYRSPVYAPANQVTVATKPPVLFEKEDGTHIAVATVAGVLAARASRKPGWPAWTIWNSVVRTAHGRMPLELYEDNPNLVYWYPPIVWNGLGHNSDDCGELLEQDFQEPIWRRSPADTCARDTTDSLIVNQIDPDERRGKPDEIMNWVFFISPGQERAASILEIRRHIKTEIGQKDAQEGWIFDFKNDPIWFHLKISRAKAIQILDQWNDTISQLQTLDELGKPTTRIKDQDVSPIRPTNQVKPLSPSYTGPAGTESADTPKKHQSGFPREEIYFPKSRETKDWALGMISRDPNYPDDDGIYRYDGGEGKSDHVYIYVVDSGAHLDHPVFSHNQPKEYIMGSLGEWLTRWLTREKSIMTDDDEGHGTAVLSRIIGKDMGTAPQANIIPVKVSDSHGWMSYSDVLLGLTSVIRNMNNKRDDAIERDVTRPCFIINLSCSWENQDNPEMLKNRASLAFRWHNLFDHIGERSETLLVMSAPNDERVSGDMVPNGSWSSGWYMD</sequence>
<organism evidence="9 10">
    <name type="scientific">Orbilia brochopaga</name>
    <dbReference type="NCBI Taxonomy" id="3140254"/>
    <lineage>
        <taxon>Eukaryota</taxon>
        <taxon>Fungi</taxon>
        <taxon>Dikarya</taxon>
        <taxon>Ascomycota</taxon>
        <taxon>Pezizomycotina</taxon>
        <taxon>Orbiliomycetes</taxon>
        <taxon>Orbiliales</taxon>
        <taxon>Orbiliaceae</taxon>
        <taxon>Orbilia</taxon>
    </lineage>
</organism>
<evidence type="ECO:0000256" key="3">
    <source>
        <dbReference type="ARBA" id="ARBA00022801"/>
    </source>
</evidence>
<comment type="similarity">
    <text evidence="1 5">Belongs to the peptidase S8 family.</text>
</comment>
<dbReference type="EMBL" id="JAVHNQ010000010">
    <property type="protein sequence ID" value="KAK6338115.1"/>
    <property type="molecule type" value="Genomic_DNA"/>
</dbReference>
<keyword evidence="4" id="KW-0720">Serine protease</keyword>
<reference evidence="9 10" key="1">
    <citation type="submission" date="2019-10" db="EMBL/GenBank/DDBJ databases">
        <authorList>
            <person name="Palmer J.M."/>
        </authorList>
    </citation>
    <scope>NUCLEOTIDE SEQUENCE [LARGE SCALE GENOMIC DNA]</scope>
    <source>
        <strain evidence="9 10">TWF696</strain>
    </source>
</reference>
<evidence type="ECO:0000313" key="9">
    <source>
        <dbReference type="EMBL" id="KAK6338115.1"/>
    </source>
</evidence>
<keyword evidence="3" id="KW-0378">Hydrolase</keyword>
<dbReference type="Pfam" id="PF00082">
    <property type="entry name" value="Peptidase_S8"/>
    <property type="match status" value="1"/>
</dbReference>
<evidence type="ECO:0000256" key="1">
    <source>
        <dbReference type="ARBA" id="ARBA00011073"/>
    </source>
</evidence>
<dbReference type="Proteomes" id="UP001375240">
    <property type="component" value="Unassembled WGS sequence"/>
</dbReference>
<feature type="region of interest" description="Disordered" evidence="6">
    <location>
        <begin position="147"/>
        <end position="172"/>
    </location>
</feature>
<name>A0AAV9U9A6_9PEZI</name>
<feature type="region of interest" description="Disordered" evidence="6">
    <location>
        <begin position="670"/>
        <end position="711"/>
    </location>
</feature>
<dbReference type="PANTHER" id="PTHR43806">
    <property type="entry name" value="PEPTIDASE S8"/>
    <property type="match status" value="1"/>
</dbReference>
<dbReference type="InterPro" id="IPR000209">
    <property type="entry name" value="Peptidase_S8/S53_dom"/>
</dbReference>
<evidence type="ECO:0000256" key="2">
    <source>
        <dbReference type="ARBA" id="ARBA00022670"/>
    </source>
</evidence>